<keyword evidence="4 8" id="KW-0378">Hydrolase</keyword>
<dbReference type="KEGG" id="cmq:B840_02790"/>
<dbReference type="Gene3D" id="3.90.1680.10">
    <property type="entry name" value="SOS response associated peptidase-like"/>
    <property type="match status" value="1"/>
</dbReference>
<dbReference type="STRING" id="1224162.B840_02790"/>
<sequence length="222" mass="24467">MCGRFVLFTTDESLLAHVGGLPGVSEVHAPQGTPGPRYNIAPTQIVPVVRIDGPVARVEPARWGLLPHWKKDDSGPPLFNARGETIATKPSFRDAFKHQRGLIPMDGYYEWHDDGGGKVPHFVSLGEGRIMWAAALWATGLGRLSATIVTTDSAGPLAWLHDRLPRFLAEEEIEQWTTGTPEQAAELLHPTPLDYLEHLTVRPADRSVGNVRNDYPELISEN</sequence>
<evidence type="ECO:0000256" key="6">
    <source>
        <dbReference type="ARBA" id="ARBA00023125"/>
    </source>
</evidence>
<protein>
    <recommendedName>
        <fullName evidence="8">Abasic site processing protein</fullName>
        <ecNumber evidence="8">3.4.-.-</ecNumber>
    </recommendedName>
</protein>
<evidence type="ECO:0000256" key="8">
    <source>
        <dbReference type="RuleBase" id="RU364100"/>
    </source>
</evidence>
<dbReference type="GO" id="GO:0003697">
    <property type="term" value="F:single-stranded DNA binding"/>
    <property type="evidence" value="ECO:0007669"/>
    <property type="project" value="InterPro"/>
</dbReference>
<reference evidence="9 10" key="1">
    <citation type="submission" date="2014-05" db="EMBL/GenBank/DDBJ databases">
        <title>Complete genome sequence of Corynebacterium marinum DSM 44953.</title>
        <authorList>
            <person name="Schaffert L."/>
            <person name="Albersmeier A."/>
            <person name="Kalinowski J."/>
            <person name="Ruckert C."/>
        </authorList>
    </citation>
    <scope>NUCLEOTIDE SEQUENCE [LARGE SCALE GENOMIC DNA]</scope>
    <source>
        <strain evidence="9 10">DSM 44953</strain>
    </source>
</reference>
<keyword evidence="5" id="KW-0190">Covalent protein-DNA linkage</keyword>
<evidence type="ECO:0000256" key="4">
    <source>
        <dbReference type="ARBA" id="ARBA00022801"/>
    </source>
</evidence>
<dbReference type="HOGENOM" id="CLU_035990_6_2_11"/>
<keyword evidence="7" id="KW-0456">Lyase</keyword>
<evidence type="ECO:0000256" key="3">
    <source>
        <dbReference type="ARBA" id="ARBA00022763"/>
    </source>
</evidence>
<dbReference type="AlphaFoldDB" id="A0A0B6TTV5"/>
<gene>
    <name evidence="9" type="ORF">B840_02790</name>
</gene>
<dbReference type="RefSeq" id="WP_042620866.1">
    <property type="nucleotide sequence ID" value="NZ_CP007790.1"/>
</dbReference>
<name>A0A0B6TTV5_9CORY</name>
<dbReference type="GO" id="GO:0106300">
    <property type="term" value="P:protein-DNA covalent cross-linking repair"/>
    <property type="evidence" value="ECO:0007669"/>
    <property type="project" value="InterPro"/>
</dbReference>
<dbReference type="PANTHER" id="PTHR13604">
    <property type="entry name" value="DC12-RELATED"/>
    <property type="match status" value="1"/>
</dbReference>
<dbReference type="OrthoDB" id="9782620at2"/>
<proteinExistence type="inferred from homology"/>
<dbReference type="PANTHER" id="PTHR13604:SF0">
    <property type="entry name" value="ABASIC SITE PROCESSING PROTEIN HMCES"/>
    <property type="match status" value="1"/>
</dbReference>
<dbReference type="GO" id="GO:0016829">
    <property type="term" value="F:lyase activity"/>
    <property type="evidence" value="ECO:0007669"/>
    <property type="project" value="UniProtKB-KW"/>
</dbReference>
<dbReference type="Proteomes" id="UP000031928">
    <property type="component" value="Chromosome"/>
</dbReference>
<keyword evidence="6" id="KW-0238">DNA-binding</keyword>
<dbReference type="InterPro" id="IPR003738">
    <property type="entry name" value="SRAP"/>
</dbReference>
<keyword evidence="2 8" id="KW-0645">Protease</keyword>
<dbReference type="GO" id="GO:0006508">
    <property type="term" value="P:proteolysis"/>
    <property type="evidence" value="ECO:0007669"/>
    <property type="project" value="UniProtKB-KW"/>
</dbReference>
<dbReference type="EC" id="3.4.-.-" evidence="8"/>
<evidence type="ECO:0000256" key="1">
    <source>
        <dbReference type="ARBA" id="ARBA00008136"/>
    </source>
</evidence>
<dbReference type="InterPro" id="IPR036590">
    <property type="entry name" value="SRAP-like"/>
</dbReference>
<evidence type="ECO:0000256" key="7">
    <source>
        <dbReference type="ARBA" id="ARBA00023239"/>
    </source>
</evidence>
<evidence type="ECO:0000313" key="9">
    <source>
        <dbReference type="EMBL" id="AJK68186.1"/>
    </source>
</evidence>
<evidence type="ECO:0000256" key="2">
    <source>
        <dbReference type="ARBA" id="ARBA00022670"/>
    </source>
</evidence>
<accession>A0A0B6TTV5</accession>
<organism evidence="9 10">
    <name type="scientific">Corynebacterium marinum DSM 44953</name>
    <dbReference type="NCBI Taxonomy" id="1224162"/>
    <lineage>
        <taxon>Bacteria</taxon>
        <taxon>Bacillati</taxon>
        <taxon>Actinomycetota</taxon>
        <taxon>Actinomycetes</taxon>
        <taxon>Mycobacteriales</taxon>
        <taxon>Corynebacteriaceae</taxon>
        <taxon>Corynebacterium</taxon>
    </lineage>
</organism>
<keyword evidence="10" id="KW-1185">Reference proteome</keyword>
<dbReference type="Pfam" id="PF02586">
    <property type="entry name" value="SRAP"/>
    <property type="match status" value="1"/>
</dbReference>
<evidence type="ECO:0000256" key="5">
    <source>
        <dbReference type="ARBA" id="ARBA00023124"/>
    </source>
</evidence>
<comment type="similarity">
    <text evidence="1 8">Belongs to the SOS response-associated peptidase family.</text>
</comment>
<keyword evidence="3" id="KW-0227">DNA damage</keyword>
<dbReference type="GO" id="GO:0008233">
    <property type="term" value="F:peptidase activity"/>
    <property type="evidence" value="ECO:0007669"/>
    <property type="project" value="UniProtKB-KW"/>
</dbReference>
<evidence type="ECO:0000313" key="10">
    <source>
        <dbReference type="Proteomes" id="UP000031928"/>
    </source>
</evidence>
<dbReference type="EMBL" id="CP007790">
    <property type="protein sequence ID" value="AJK68186.1"/>
    <property type="molecule type" value="Genomic_DNA"/>
</dbReference>
<dbReference type="SUPFAM" id="SSF143081">
    <property type="entry name" value="BB1717-like"/>
    <property type="match status" value="1"/>
</dbReference>